<comment type="caution">
    <text evidence="2">The sequence shown here is derived from an EMBL/GenBank/DDBJ whole genome shotgun (WGS) entry which is preliminary data.</text>
</comment>
<feature type="non-terminal residue" evidence="2">
    <location>
        <position position="85"/>
    </location>
</feature>
<accession>A0AAD8EXB2</accession>
<sequence>MSVRTLPTMCSGLRGCSGPLGMTTLLIRIAWACLLLAGAAPAQVPGEEGVSLRTMCHTNTGDSYTCHCDNITDIYQELPTNVTRL</sequence>
<gene>
    <name evidence="2" type="ORF">Bpfe_027204</name>
</gene>
<feature type="signal peptide" evidence="1">
    <location>
        <begin position="1"/>
        <end position="41"/>
    </location>
</feature>
<dbReference type="AlphaFoldDB" id="A0AAD8EXB2"/>
<keyword evidence="3" id="KW-1185">Reference proteome</keyword>
<reference evidence="2" key="1">
    <citation type="journal article" date="2023" name="PLoS Negl. Trop. Dis.">
        <title>A genome sequence for Biomphalaria pfeifferi, the major vector snail for the human-infecting parasite Schistosoma mansoni.</title>
        <authorList>
            <person name="Bu L."/>
            <person name="Lu L."/>
            <person name="Laidemitt M.R."/>
            <person name="Zhang S.M."/>
            <person name="Mutuku M."/>
            <person name="Mkoji G."/>
            <person name="Steinauer M."/>
            <person name="Loker E.S."/>
        </authorList>
    </citation>
    <scope>NUCLEOTIDE SEQUENCE</scope>
    <source>
        <strain evidence="2">KasaAsao</strain>
    </source>
</reference>
<feature type="chain" id="PRO_5042130366" evidence="1">
    <location>
        <begin position="42"/>
        <end position="85"/>
    </location>
</feature>
<evidence type="ECO:0000256" key="1">
    <source>
        <dbReference type="SAM" id="SignalP"/>
    </source>
</evidence>
<dbReference type="EMBL" id="JASAOG010000218">
    <property type="protein sequence ID" value="KAK0043385.1"/>
    <property type="molecule type" value="Genomic_DNA"/>
</dbReference>
<keyword evidence="1" id="KW-0732">Signal</keyword>
<organism evidence="2 3">
    <name type="scientific">Biomphalaria pfeifferi</name>
    <name type="common">Bloodfluke planorb</name>
    <name type="synonym">Freshwater snail</name>
    <dbReference type="NCBI Taxonomy" id="112525"/>
    <lineage>
        <taxon>Eukaryota</taxon>
        <taxon>Metazoa</taxon>
        <taxon>Spiralia</taxon>
        <taxon>Lophotrochozoa</taxon>
        <taxon>Mollusca</taxon>
        <taxon>Gastropoda</taxon>
        <taxon>Heterobranchia</taxon>
        <taxon>Euthyneura</taxon>
        <taxon>Panpulmonata</taxon>
        <taxon>Hygrophila</taxon>
        <taxon>Lymnaeoidea</taxon>
        <taxon>Planorbidae</taxon>
        <taxon>Biomphalaria</taxon>
    </lineage>
</organism>
<evidence type="ECO:0000313" key="2">
    <source>
        <dbReference type="EMBL" id="KAK0043385.1"/>
    </source>
</evidence>
<name>A0AAD8EXB2_BIOPF</name>
<reference evidence="2" key="2">
    <citation type="submission" date="2023-04" db="EMBL/GenBank/DDBJ databases">
        <authorList>
            <person name="Bu L."/>
            <person name="Lu L."/>
            <person name="Laidemitt M.R."/>
            <person name="Zhang S.M."/>
            <person name="Mutuku M."/>
            <person name="Mkoji G."/>
            <person name="Steinauer M."/>
            <person name="Loker E.S."/>
        </authorList>
    </citation>
    <scope>NUCLEOTIDE SEQUENCE</scope>
    <source>
        <strain evidence="2">KasaAsao</strain>
        <tissue evidence="2">Whole Snail</tissue>
    </source>
</reference>
<proteinExistence type="predicted"/>
<evidence type="ECO:0000313" key="3">
    <source>
        <dbReference type="Proteomes" id="UP001233172"/>
    </source>
</evidence>
<dbReference type="Proteomes" id="UP001233172">
    <property type="component" value="Unassembled WGS sequence"/>
</dbReference>
<protein>
    <submittedName>
        <fullName evidence="2">Uncharacterized protein</fullName>
    </submittedName>
</protein>